<organism evidence="1 2">
    <name type="scientific">Persea americana</name>
    <name type="common">Avocado</name>
    <dbReference type="NCBI Taxonomy" id="3435"/>
    <lineage>
        <taxon>Eukaryota</taxon>
        <taxon>Viridiplantae</taxon>
        <taxon>Streptophyta</taxon>
        <taxon>Embryophyta</taxon>
        <taxon>Tracheophyta</taxon>
        <taxon>Spermatophyta</taxon>
        <taxon>Magnoliopsida</taxon>
        <taxon>Magnoliidae</taxon>
        <taxon>Laurales</taxon>
        <taxon>Lauraceae</taxon>
        <taxon>Persea</taxon>
    </lineage>
</organism>
<dbReference type="EMBL" id="CM056809">
    <property type="protein sequence ID" value="KAJ8648560.1"/>
    <property type="molecule type" value="Genomic_DNA"/>
</dbReference>
<keyword evidence="2" id="KW-1185">Reference proteome</keyword>
<sequence length="581" mass="64786">MSHKCTLNILQFLEYRFYFSGVVEFLGKWQFPPSDQLQREEVWELLRLPSLLQKKTIQRNWGRKSPLGDQEASSPSPPDELESKPMVGISKSSANATNIIDSVNKSTRASVSDSRRGRSVTRSSDLSNQFLGHRKEVGRSLSRVDTGRRPRSVSRGHYGSRESEVINDCSSAANLRNKRIGNVVGSGQSNSSGLSKQTRILQTWMSRSPLSESSDGSVACVQDLNWEDVRSTSSYSEAEEKTIKAVFEQMKSSQSDHVASDAGGGGIYETVRSEVRRAVSEIRTDLENAIRRNNPSVITTTNIADIPPESVNPDAIELVSDIRREYATKLEQSQERARKLRADLAVEELRGEELGRILKEILPDPKTPETLKSRQRRKTSIERRKMSKRLTEEAMNFFDECVSISTFDSSDFSAPEDPPFGSVLAADPACGSGIFPCHSSSASTTYCSNDHLNHNKEIDNEAQCLISHEDYNPTAESSTAKEALSGSSTLCGSAHFSSAQKPVETDGFHDIRNFIRKFEKEFQKDGLEIARSSYNADDYDLRLSAESLVFDKDASSFDILAWWKAYESRSLVVSTMAHDLL</sequence>
<evidence type="ECO:0000313" key="2">
    <source>
        <dbReference type="Proteomes" id="UP001234297"/>
    </source>
</evidence>
<evidence type="ECO:0000313" key="1">
    <source>
        <dbReference type="EMBL" id="KAJ8648560.1"/>
    </source>
</evidence>
<reference evidence="1 2" key="1">
    <citation type="journal article" date="2022" name="Hortic Res">
        <title>A haplotype resolved chromosomal level avocado genome allows analysis of novel avocado genes.</title>
        <authorList>
            <person name="Nath O."/>
            <person name="Fletcher S.J."/>
            <person name="Hayward A."/>
            <person name="Shaw L.M."/>
            <person name="Masouleh A.K."/>
            <person name="Furtado A."/>
            <person name="Henry R.J."/>
            <person name="Mitter N."/>
        </authorList>
    </citation>
    <scope>NUCLEOTIDE SEQUENCE [LARGE SCALE GENOMIC DNA]</scope>
    <source>
        <strain evidence="2">cv. Hass</strain>
    </source>
</reference>
<name>A0ACC2MT16_PERAE</name>
<accession>A0ACC2MT16</accession>
<dbReference type="Proteomes" id="UP001234297">
    <property type="component" value="Chromosome 1"/>
</dbReference>
<comment type="caution">
    <text evidence="1">The sequence shown here is derived from an EMBL/GenBank/DDBJ whole genome shotgun (WGS) entry which is preliminary data.</text>
</comment>
<gene>
    <name evidence="1" type="ORF">MRB53_001583</name>
</gene>
<proteinExistence type="predicted"/>
<protein>
    <submittedName>
        <fullName evidence="1">Uncharacterized protein</fullName>
    </submittedName>
</protein>